<organism evidence="4 5">
    <name type="scientific">Priestia koreensis</name>
    <dbReference type="NCBI Taxonomy" id="284581"/>
    <lineage>
        <taxon>Bacteria</taxon>
        <taxon>Bacillati</taxon>
        <taxon>Bacillota</taxon>
        <taxon>Bacilli</taxon>
        <taxon>Bacillales</taxon>
        <taxon>Bacillaceae</taxon>
        <taxon>Priestia</taxon>
    </lineage>
</organism>
<feature type="transmembrane region" description="Helical" evidence="2">
    <location>
        <begin position="49"/>
        <end position="70"/>
    </location>
</feature>
<feature type="transmembrane region" description="Helical" evidence="2">
    <location>
        <begin position="15"/>
        <end position="37"/>
    </location>
</feature>
<feature type="transmembrane region" description="Helical" evidence="2">
    <location>
        <begin position="175"/>
        <end position="191"/>
    </location>
</feature>
<sequence length="198" mass="22041">MSSIVSSLLNWLMDLGYLGIALGLMVEIIPSEIVLAYGGYMVSQGSITIIGAVIAGTIGGVIAQWFLYWIGYWGGRPFLEKYGKFLLIRKHHLDMAERWFQKYGAGVVLTARFIPVVRHAISIPAGIARMSFARFTILTTVAIVPWSILFIYLGIKLGSHWRDIGDVASKYTQPIAIVAILVIVVYLIIAVRKKKKLR</sequence>
<keyword evidence="2" id="KW-1133">Transmembrane helix</keyword>
<reference evidence="5" key="1">
    <citation type="submission" date="2015-08" db="EMBL/GenBank/DDBJ databases">
        <title>Fjat-14210 dsm16467.</title>
        <authorList>
            <person name="Liu B."/>
            <person name="Wang J."/>
            <person name="Zhu Y."/>
            <person name="Liu G."/>
            <person name="Chen Q."/>
            <person name="Chen Z."/>
            <person name="Lan J."/>
            <person name="Che J."/>
            <person name="Ge C."/>
            <person name="Shi H."/>
            <person name="Pan Z."/>
            <person name="Liu X."/>
        </authorList>
    </citation>
    <scope>NUCLEOTIDE SEQUENCE [LARGE SCALE GENOMIC DNA]</scope>
    <source>
        <strain evidence="5">DSM 16467</strain>
    </source>
</reference>
<dbReference type="PATRIC" id="fig|284581.3.peg.1172"/>
<dbReference type="PANTHER" id="PTHR42709:SF8">
    <property type="entry name" value="UNDECAPRENYL PHOSPHATE TRANSPORTER A"/>
    <property type="match status" value="1"/>
</dbReference>
<dbReference type="InterPro" id="IPR032816">
    <property type="entry name" value="VTT_dom"/>
</dbReference>
<dbReference type="InterPro" id="IPR051311">
    <property type="entry name" value="DedA_domain"/>
</dbReference>
<evidence type="ECO:0000256" key="1">
    <source>
        <dbReference type="ARBA" id="ARBA00010792"/>
    </source>
</evidence>
<dbReference type="Proteomes" id="UP000037558">
    <property type="component" value="Unassembled WGS sequence"/>
</dbReference>
<keyword evidence="2" id="KW-0812">Transmembrane</keyword>
<feature type="transmembrane region" description="Helical" evidence="2">
    <location>
        <begin position="133"/>
        <end position="155"/>
    </location>
</feature>
<dbReference type="RefSeq" id="WP_053402403.1">
    <property type="nucleotide sequence ID" value="NZ_LILC01000021.1"/>
</dbReference>
<dbReference type="PANTHER" id="PTHR42709">
    <property type="entry name" value="ALKALINE PHOSPHATASE LIKE PROTEIN"/>
    <property type="match status" value="1"/>
</dbReference>
<evidence type="ECO:0000313" key="4">
    <source>
        <dbReference type="EMBL" id="KOO43488.1"/>
    </source>
</evidence>
<evidence type="ECO:0000313" key="5">
    <source>
        <dbReference type="Proteomes" id="UP000037558"/>
    </source>
</evidence>
<comment type="caution">
    <text evidence="4">The sequence shown here is derived from an EMBL/GenBank/DDBJ whole genome shotgun (WGS) entry which is preliminary data.</text>
</comment>
<dbReference type="OrthoDB" id="9813426at2"/>
<dbReference type="GO" id="GO:0005886">
    <property type="term" value="C:plasma membrane"/>
    <property type="evidence" value="ECO:0007669"/>
    <property type="project" value="TreeGrafter"/>
</dbReference>
<protein>
    <recommendedName>
        <fullName evidence="3">VTT domain-containing protein</fullName>
    </recommendedName>
</protein>
<evidence type="ECO:0000256" key="2">
    <source>
        <dbReference type="SAM" id="Phobius"/>
    </source>
</evidence>
<accession>A0A0M0KYN5</accession>
<proteinExistence type="inferred from homology"/>
<evidence type="ECO:0000259" key="3">
    <source>
        <dbReference type="Pfam" id="PF09335"/>
    </source>
</evidence>
<keyword evidence="5" id="KW-1185">Reference proteome</keyword>
<name>A0A0M0KYN5_9BACI</name>
<dbReference type="AlphaFoldDB" id="A0A0M0KYN5"/>
<feature type="domain" description="VTT" evidence="3">
    <location>
        <begin position="29"/>
        <end position="155"/>
    </location>
</feature>
<keyword evidence="2" id="KW-0472">Membrane</keyword>
<dbReference type="Pfam" id="PF09335">
    <property type="entry name" value="VTT_dom"/>
    <property type="match status" value="1"/>
</dbReference>
<dbReference type="EMBL" id="LILC01000021">
    <property type="protein sequence ID" value="KOO43488.1"/>
    <property type="molecule type" value="Genomic_DNA"/>
</dbReference>
<gene>
    <name evidence="4" type="ORF">AMD01_15830</name>
</gene>
<comment type="similarity">
    <text evidence="1">Belongs to the DedA family.</text>
</comment>